<dbReference type="InterPro" id="IPR020057">
    <property type="entry name" value="Ribosomal_bL25_b-dom"/>
</dbReference>
<dbReference type="Pfam" id="PF01386">
    <property type="entry name" value="Ribosomal_L25p"/>
    <property type="match status" value="1"/>
</dbReference>
<evidence type="ECO:0000259" key="7">
    <source>
        <dbReference type="Pfam" id="PF14693"/>
    </source>
</evidence>
<organism evidence="8 9">
    <name type="scientific">Lyticum sinuosum</name>
    <dbReference type="NCBI Taxonomy" id="1332059"/>
    <lineage>
        <taxon>Bacteria</taxon>
        <taxon>Pseudomonadati</taxon>
        <taxon>Pseudomonadota</taxon>
        <taxon>Alphaproteobacteria</taxon>
        <taxon>Rickettsiales</taxon>
        <taxon>Lyticum</taxon>
    </lineage>
</organism>
<dbReference type="Gene3D" id="2.40.240.10">
    <property type="entry name" value="Ribosomal Protein L25, Chain P"/>
    <property type="match status" value="1"/>
</dbReference>
<dbReference type="AlphaFoldDB" id="A0AAE5AGP2"/>
<sequence>MIEDYKIKAWPICNKLTGGDLNKMRKEGFIPGVIYGGNTDNFLISVITRNVEDYIEKNPVRNRVFIIQHLDKSSPKNIKVSNNDVINISEERCYLRSIQYHPVTDKPLHIELQRLNNESEKPIAIEVPIKEKNYFTSLGIRHGGKLNRVRRKLRLYCPHDRIVPTIEVDLEKCDIGHIIRVRDLNLPDYVRVLCNQDEVIFRLSGRSSANTKTTTTPSS</sequence>
<comment type="caution">
    <text evidence="8">The sequence shown here is derived from an EMBL/GenBank/DDBJ whole genome shotgun (WGS) entry which is preliminary data.</text>
</comment>
<dbReference type="InterPro" id="IPR020930">
    <property type="entry name" value="Ribosomal_uL5_bac-type"/>
</dbReference>
<dbReference type="InterPro" id="IPR001021">
    <property type="entry name" value="Ribosomal_bL25_long"/>
</dbReference>
<protein>
    <recommendedName>
        <fullName evidence="5">50S ribosomal protein L25</fullName>
    </recommendedName>
</protein>
<feature type="domain" description="Large ribosomal subunit protein bL25 beta" evidence="7">
    <location>
        <begin position="123"/>
        <end position="203"/>
    </location>
</feature>
<evidence type="ECO:0000256" key="3">
    <source>
        <dbReference type="ARBA" id="ARBA00022980"/>
    </source>
</evidence>
<evidence type="ECO:0000259" key="6">
    <source>
        <dbReference type="Pfam" id="PF01386"/>
    </source>
</evidence>
<dbReference type="Pfam" id="PF14693">
    <property type="entry name" value="Ribosomal_TL5_C"/>
    <property type="match status" value="1"/>
</dbReference>
<evidence type="ECO:0000256" key="5">
    <source>
        <dbReference type="ARBA" id="ARBA00035479"/>
    </source>
</evidence>
<keyword evidence="2" id="KW-0694">RNA-binding</keyword>
<dbReference type="Gene3D" id="2.170.120.20">
    <property type="entry name" value="Ribosomal protein L25, beta domain"/>
    <property type="match status" value="1"/>
</dbReference>
<dbReference type="SUPFAM" id="SSF50715">
    <property type="entry name" value="Ribosomal protein L25-like"/>
    <property type="match status" value="1"/>
</dbReference>
<keyword evidence="1" id="KW-0699">rRNA-binding</keyword>
<dbReference type="InterPro" id="IPR037121">
    <property type="entry name" value="Ribosomal_bL25_C"/>
</dbReference>
<dbReference type="PANTHER" id="PTHR33284">
    <property type="entry name" value="RIBOSOMAL PROTEIN L25/GLN-TRNA SYNTHETASE, ANTI-CODON-BINDING DOMAIN-CONTAINING PROTEIN"/>
    <property type="match status" value="1"/>
</dbReference>
<dbReference type="EMBL" id="JARGYU010000001">
    <property type="protein sequence ID" value="MDZ5761027.1"/>
    <property type="molecule type" value="Genomic_DNA"/>
</dbReference>
<name>A0AAE5AGP2_9RICK</name>
<dbReference type="InterPro" id="IPR011035">
    <property type="entry name" value="Ribosomal_bL25/Gln-tRNA_synth"/>
</dbReference>
<gene>
    <name evidence="8" type="ORF">Lyticum_00187</name>
</gene>
<dbReference type="GO" id="GO:0022625">
    <property type="term" value="C:cytosolic large ribosomal subunit"/>
    <property type="evidence" value="ECO:0007669"/>
    <property type="project" value="TreeGrafter"/>
</dbReference>
<dbReference type="CDD" id="cd00495">
    <property type="entry name" value="Ribosomal_L25_TL5_CTC"/>
    <property type="match status" value="1"/>
</dbReference>
<evidence type="ECO:0000313" key="9">
    <source>
        <dbReference type="Proteomes" id="UP001289135"/>
    </source>
</evidence>
<reference evidence="8" key="1">
    <citation type="submission" date="2023-02" db="EMBL/GenBank/DDBJ databases">
        <title>Host association and intracellularity evolved multiple times independently in the Rickettsiales.</title>
        <authorList>
            <person name="Castelli M."/>
            <person name="Nardi T."/>
            <person name="Gammuto L."/>
            <person name="Bellinzona G."/>
            <person name="Sabaneyeva E."/>
            <person name="Potekhin A."/>
            <person name="Serra V."/>
            <person name="Petroni G."/>
            <person name="Sassera D."/>
        </authorList>
    </citation>
    <scope>NUCLEOTIDE SEQUENCE</scope>
    <source>
        <strain evidence="8">USBL-36I1</strain>
    </source>
</reference>
<keyword evidence="3 8" id="KW-0689">Ribosomal protein</keyword>
<dbReference type="GO" id="GO:0003735">
    <property type="term" value="F:structural constituent of ribosome"/>
    <property type="evidence" value="ECO:0007669"/>
    <property type="project" value="InterPro"/>
</dbReference>
<feature type="domain" description="Large ribosomal subunit protein bL25 L25" evidence="6">
    <location>
        <begin position="18"/>
        <end position="112"/>
    </location>
</feature>
<keyword evidence="4" id="KW-0687">Ribonucleoprotein</keyword>
<evidence type="ECO:0000313" key="8">
    <source>
        <dbReference type="EMBL" id="MDZ5761027.1"/>
    </source>
</evidence>
<evidence type="ECO:0000256" key="4">
    <source>
        <dbReference type="ARBA" id="ARBA00023274"/>
    </source>
</evidence>
<evidence type="ECO:0000256" key="2">
    <source>
        <dbReference type="ARBA" id="ARBA00022884"/>
    </source>
</evidence>
<dbReference type="Proteomes" id="UP001289135">
    <property type="component" value="Unassembled WGS sequence"/>
</dbReference>
<proteinExistence type="predicted"/>
<dbReference type="NCBIfam" id="TIGR00731">
    <property type="entry name" value="bL25_bact_ctc"/>
    <property type="match status" value="1"/>
</dbReference>
<accession>A0AAE5AGP2</accession>
<dbReference type="InterPro" id="IPR029751">
    <property type="entry name" value="Ribosomal_L25_dom"/>
</dbReference>
<dbReference type="GO" id="GO:0008097">
    <property type="term" value="F:5S rRNA binding"/>
    <property type="evidence" value="ECO:0007669"/>
    <property type="project" value="InterPro"/>
</dbReference>
<dbReference type="RefSeq" id="WP_322498459.1">
    <property type="nucleotide sequence ID" value="NZ_JARGYU010000001.1"/>
</dbReference>
<dbReference type="GO" id="GO:0006412">
    <property type="term" value="P:translation"/>
    <property type="evidence" value="ECO:0007669"/>
    <property type="project" value="InterPro"/>
</dbReference>
<keyword evidence="9" id="KW-1185">Reference proteome</keyword>
<dbReference type="PANTHER" id="PTHR33284:SF1">
    <property type="entry name" value="RIBOSOMAL PROTEIN L25_GLN-TRNA SYNTHETASE, ANTI-CODON-BINDING DOMAIN-CONTAINING PROTEIN"/>
    <property type="match status" value="1"/>
</dbReference>
<evidence type="ECO:0000256" key="1">
    <source>
        <dbReference type="ARBA" id="ARBA00022730"/>
    </source>
</evidence>
<dbReference type="InterPro" id="IPR020056">
    <property type="entry name" value="Rbsml_bL25/Gln-tRNA_synth_N"/>
</dbReference>